<evidence type="ECO:0000256" key="4">
    <source>
        <dbReference type="ARBA" id="ARBA00022912"/>
    </source>
</evidence>
<dbReference type="GO" id="GO:0033550">
    <property type="term" value="F:MAP kinase tyrosine phosphatase activity"/>
    <property type="evidence" value="ECO:0007669"/>
    <property type="project" value="TreeGrafter"/>
</dbReference>
<feature type="region of interest" description="Disordered" evidence="5">
    <location>
        <begin position="715"/>
        <end position="977"/>
    </location>
</feature>
<dbReference type="EC" id="3.1.3.48" evidence="2"/>
<feature type="region of interest" description="Disordered" evidence="5">
    <location>
        <begin position="48"/>
        <end position="123"/>
    </location>
</feature>
<dbReference type="OMA" id="NNPLHEN"/>
<feature type="region of interest" description="Disordered" evidence="5">
    <location>
        <begin position="482"/>
        <end position="520"/>
    </location>
</feature>
<feature type="domain" description="Tyrosine specific protein phosphatases" evidence="7">
    <location>
        <begin position="537"/>
        <end position="594"/>
    </location>
</feature>
<dbReference type="GO" id="GO:0017017">
    <property type="term" value="F:MAP kinase tyrosine/serine/threonine phosphatase activity"/>
    <property type="evidence" value="ECO:0007669"/>
    <property type="project" value="TreeGrafter"/>
</dbReference>
<feature type="compositionally biased region" description="Low complexity" evidence="5">
    <location>
        <begin position="892"/>
        <end position="911"/>
    </location>
</feature>
<dbReference type="SMART" id="SM00195">
    <property type="entry name" value="DSPc"/>
    <property type="match status" value="1"/>
</dbReference>
<organism evidence="8 9">
    <name type="scientific">Ophiostoma piceae (strain UAMH 11346)</name>
    <name type="common">Sap stain fungus</name>
    <dbReference type="NCBI Taxonomy" id="1262450"/>
    <lineage>
        <taxon>Eukaryota</taxon>
        <taxon>Fungi</taxon>
        <taxon>Dikarya</taxon>
        <taxon>Ascomycota</taxon>
        <taxon>Pezizomycotina</taxon>
        <taxon>Sordariomycetes</taxon>
        <taxon>Sordariomycetidae</taxon>
        <taxon>Ophiostomatales</taxon>
        <taxon>Ophiostomataceae</taxon>
        <taxon>Ophiostoma</taxon>
    </lineage>
</organism>
<feature type="compositionally biased region" description="Polar residues" evidence="5">
    <location>
        <begin position="786"/>
        <end position="797"/>
    </location>
</feature>
<feature type="compositionally biased region" description="Polar residues" evidence="5">
    <location>
        <begin position="212"/>
        <end position="226"/>
    </location>
</feature>
<feature type="compositionally biased region" description="Low complexity" evidence="5">
    <location>
        <begin position="63"/>
        <end position="76"/>
    </location>
</feature>
<dbReference type="Pfam" id="PF00782">
    <property type="entry name" value="DSPc"/>
    <property type="match status" value="1"/>
</dbReference>
<comment type="similarity">
    <text evidence="1">Belongs to the protein-tyrosine phosphatase family. Non-receptor class dual specificity subfamily.</text>
</comment>
<feature type="region of interest" description="Disordered" evidence="5">
    <location>
        <begin position="619"/>
        <end position="702"/>
    </location>
</feature>
<feature type="region of interest" description="Disordered" evidence="5">
    <location>
        <begin position="178"/>
        <end position="197"/>
    </location>
</feature>
<keyword evidence="4" id="KW-0904">Protein phosphatase</keyword>
<name>S3CBK0_OPHP1</name>
<feature type="compositionally biased region" description="Polar residues" evidence="5">
    <location>
        <begin position="180"/>
        <end position="193"/>
    </location>
</feature>
<accession>S3CBK0</accession>
<feature type="domain" description="Tyrosine-protein phosphatase" evidence="6">
    <location>
        <begin position="447"/>
        <end position="617"/>
    </location>
</feature>
<keyword evidence="3" id="KW-0378">Hydrolase</keyword>
<dbReference type="eggNOG" id="KOG1716">
    <property type="taxonomic scope" value="Eukaryota"/>
</dbReference>
<dbReference type="STRING" id="1262450.S3CBK0"/>
<dbReference type="PROSITE" id="PS50056">
    <property type="entry name" value="TYR_PHOSPHATASE_2"/>
    <property type="match status" value="1"/>
</dbReference>
<evidence type="ECO:0000256" key="3">
    <source>
        <dbReference type="ARBA" id="ARBA00022801"/>
    </source>
</evidence>
<dbReference type="PROSITE" id="PS50054">
    <property type="entry name" value="TYR_PHOSPHATASE_DUAL"/>
    <property type="match status" value="1"/>
</dbReference>
<gene>
    <name evidence="8" type="ORF">F503_05352</name>
</gene>
<dbReference type="AlphaFoldDB" id="S3CBK0"/>
<feature type="compositionally biased region" description="Low complexity" evidence="5">
    <location>
        <begin position="692"/>
        <end position="702"/>
    </location>
</feature>
<sequence length="1064" mass="114302">MPSATARRLYEDQIPSFMSVFDLGTEAMGDQETVTVVDPKTIGFPGSNFNSKPYSSHAHPHHSQTSATLAAAHSTLPADHSHRHNDSTSTQASESADSSPTTTMSCTDSSSLSDPSPSSSPDSPMNLVPLAAFPGPSFGVFPSMSVGLASLSVDGNANGNMNISRFNSSADSVGMGLGGSSNAPLQRPMTSPSPRRARNMKGLSIQPPFVSPTLSSTQGSEPTSPSFIKPQIPAMKRKPSQLSLKTSTCELITSTTIEVPQSPTLSMPPIMQRRALKHSTSSPHILSSLKSASFGPPGGMTFSTVLERNESGLSEFLRPSKPTAGPVGYDSTILEEDSPIRTQIASRAAFEFEPFHDNENNEDQKTPGYPDGPIAIYSDNVYLYLEPTAEEAARFDVVINVAREVKNPFTASGSLPHAQLSGPDSQLQSQPQLQLRRESKTAVPALEPVMEHEPESAEPEYRNDGTVPMIIEPAYNEPAKSKLKLKAPPALSLTRAESSKPEASNEEGTPTTPKAVLPPNEPEYIHMPWDHNTDISQDLIMLCEKIERKTNDGKKVLIHCQQGASRSASLIIAYGIWQNPELSVNDAYYAAQSKSRWISPNMRLMYCLQDFQKEMGKRRLPGSSVLRPRSGRSPTKHRIALSVDAIDLAPKEPLSAPLPAEDSVGNQNTLSPERSPMRPRGNSTPQSRDGISPGPSSAPSAFSWDVEEDAKDPQRFGRFDFGFSSTVSPPQAPTLSEAPQLSFPMKLGQPPKLEPVSSELRPSALAWPGSESRSFGKPPPSPGIFPTSQAWPGSESQSFGKPPPSPGMFPSSSQGWPGSESKAFDKPAPSLGLRPITLQPPEASSKPPPSPGLRPMTLSLPGRGSDASSRPPPSPGFAAHRFGKFPTDTTRSSTASSSSNNTASSSNTASSGFPLYSPGFPRPRSSCSGGLDSILAQNMSSSGFPPLRPVNISSIDRSVEASSRPKTHEHTISFRPTYSVDEPLMSPRAETMTNNPLHENLADLSGMRFVEVPPTPSEGLFSPRESMFPRDPFYPFGRPTQVADPRSPPTKGETPIVRSIDELM</sequence>
<evidence type="ECO:0000259" key="7">
    <source>
        <dbReference type="PROSITE" id="PS50056"/>
    </source>
</evidence>
<evidence type="ECO:0000259" key="6">
    <source>
        <dbReference type="PROSITE" id="PS50054"/>
    </source>
</evidence>
<evidence type="ECO:0000313" key="8">
    <source>
        <dbReference type="EMBL" id="EPE10257.1"/>
    </source>
</evidence>
<reference evidence="8 9" key="1">
    <citation type="journal article" date="2013" name="BMC Genomics">
        <title>The genome and transcriptome of the pine saprophyte Ophiostoma piceae, and a comparison with the bark beetle-associated pine pathogen Grosmannia clavigera.</title>
        <authorList>
            <person name="Haridas S."/>
            <person name="Wang Y."/>
            <person name="Lim L."/>
            <person name="Massoumi Alamouti S."/>
            <person name="Jackman S."/>
            <person name="Docking R."/>
            <person name="Robertson G."/>
            <person name="Birol I."/>
            <person name="Bohlmann J."/>
            <person name="Breuil C."/>
        </authorList>
    </citation>
    <scope>NUCLEOTIDE SEQUENCE [LARGE SCALE GENOMIC DNA]</scope>
    <source>
        <strain evidence="8 9">UAMH 11346</strain>
    </source>
</reference>
<dbReference type="VEuPathDB" id="FungiDB:F503_05352"/>
<dbReference type="GO" id="GO:0005634">
    <property type="term" value="C:nucleus"/>
    <property type="evidence" value="ECO:0007669"/>
    <property type="project" value="TreeGrafter"/>
</dbReference>
<dbReference type="OrthoDB" id="426001at2759"/>
<protein>
    <recommendedName>
        <fullName evidence="2">protein-tyrosine-phosphatase</fullName>
        <ecNumber evidence="2">3.1.3.48</ecNumber>
    </recommendedName>
</protein>
<feature type="compositionally biased region" description="Polar residues" evidence="5">
    <location>
        <begin position="87"/>
        <end position="96"/>
    </location>
</feature>
<dbReference type="Gene3D" id="3.90.190.10">
    <property type="entry name" value="Protein tyrosine phosphatase superfamily"/>
    <property type="match status" value="2"/>
</dbReference>
<dbReference type="GO" id="GO:0005829">
    <property type="term" value="C:cytosol"/>
    <property type="evidence" value="ECO:0007669"/>
    <property type="project" value="TreeGrafter"/>
</dbReference>
<feature type="region of interest" description="Disordered" evidence="5">
    <location>
        <begin position="413"/>
        <end position="463"/>
    </location>
</feature>
<dbReference type="CDD" id="cd14521">
    <property type="entry name" value="DSP_fungal_SDP1-like"/>
    <property type="match status" value="1"/>
</dbReference>
<dbReference type="GO" id="GO:0043409">
    <property type="term" value="P:negative regulation of MAPK cascade"/>
    <property type="evidence" value="ECO:0007669"/>
    <property type="project" value="TreeGrafter"/>
</dbReference>
<evidence type="ECO:0000313" key="9">
    <source>
        <dbReference type="Proteomes" id="UP000016923"/>
    </source>
</evidence>
<feature type="compositionally biased region" description="Low complexity" evidence="5">
    <location>
        <begin position="419"/>
        <end position="434"/>
    </location>
</feature>
<dbReference type="InterPro" id="IPR029021">
    <property type="entry name" value="Prot-tyrosine_phosphatase-like"/>
</dbReference>
<dbReference type="InterPro" id="IPR020422">
    <property type="entry name" value="TYR_PHOSPHATASE_DUAL_dom"/>
</dbReference>
<dbReference type="PANTHER" id="PTHR10159">
    <property type="entry name" value="DUAL SPECIFICITY PROTEIN PHOSPHATASE"/>
    <property type="match status" value="1"/>
</dbReference>
<dbReference type="Proteomes" id="UP000016923">
    <property type="component" value="Unassembled WGS sequence"/>
</dbReference>
<feature type="compositionally biased region" description="Polar residues" evidence="5">
    <location>
        <begin position="723"/>
        <end position="739"/>
    </location>
</feature>
<feature type="region of interest" description="Disordered" evidence="5">
    <location>
        <begin position="211"/>
        <end position="241"/>
    </location>
</feature>
<feature type="compositionally biased region" description="Low complexity" evidence="5">
    <location>
        <begin position="97"/>
        <end position="123"/>
    </location>
</feature>
<evidence type="ECO:0000256" key="1">
    <source>
        <dbReference type="ARBA" id="ARBA00008601"/>
    </source>
</evidence>
<evidence type="ECO:0000256" key="2">
    <source>
        <dbReference type="ARBA" id="ARBA00013064"/>
    </source>
</evidence>
<dbReference type="PANTHER" id="PTHR10159:SF519">
    <property type="entry name" value="DUAL SPECIFICITY PROTEIN PHOSPHATASE MPK3"/>
    <property type="match status" value="1"/>
</dbReference>
<dbReference type="PROSITE" id="PS00383">
    <property type="entry name" value="TYR_PHOSPHATASE_1"/>
    <property type="match status" value="1"/>
</dbReference>
<dbReference type="InterPro" id="IPR000387">
    <property type="entry name" value="Tyr_Pase_dom"/>
</dbReference>
<dbReference type="EMBL" id="KE148146">
    <property type="protein sequence ID" value="EPE10257.1"/>
    <property type="molecule type" value="Genomic_DNA"/>
</dbReference>
<keyword evidence="9" id="KW-1185">Reference proteome</keyword>
<feature type="compositionally biased region" description="Basic and acidic residues" evidence="5">
    <location>
        <begin position="449"/>
        <end position="463"/>
    </location>
</feature>
<dbReference type="GO" id="GO:0008330">
    <property type="term" value="F:protein tyrosine/threonine phosphatase activity"/>
    <property type="evidence" value="ECO:0007669"/>
    <property type="project" value="TreeGrafter"/>
</dbReference>
<proteinExistence type="inferred from homology"/>
<feature type="region of interest" description="Disordered" evidence="5">
    <location>
        <begin position="1031"/>
        <end position="1064"/>
    </location>
</feature>
<dbReference type="HOGENOM" id="CLU_012050_0_0_1"/>
<dbReference type="SUPFAM" id="SSF52799">
    <property type="entry name" value="(Phosphotyrosine protein) phosphatases II"/>
    <property type="match status" value="1"/>
</dbReference>
<dbReference type="InterPro" id="IPR000340">
    <property type="entry name" value="Dual-sp_phosphatase_cat-dom"/>
</dbReference>
<dbReference type="InterPro" id="IPR016130">
    <property type="entry name" value="Tyr_Pase_AS"/>
</dbReference>
<evidence type="ECO:0000256" key="5">
    <source>
        <dbReference type="SAM" id="MobiDB-lite"/>
    </source>
</evidence>